<dbReference type="EMBL" id="JAGYVZ010000006">
    <property type="protein sequence ID" value="MBS7231162.1"/>
    <property type="molecule type" value="Genomic_DNA"/>
</dbReference>
<dbReference type="PROSITE" id="PS51257">
    <property type="entry name" value="PROKAR_LIPOPROTEIN"/>
    <property type="match status" value="1"/>
</dbReference>
<proteinExistence type="predicted"/>
<evidence type="ECO:0000313" key="1">
    <source>
        <dbReference type="EMBL" id="MBS7231162.1"/>
    </source>
</evidence>
<keyword evidence="2" id="KW-1185">Reference proteome</keyword>
<dbReference type="InterPro" id="IPR011990">
    <property type="entry name" value="TPR-like_helical_dom_sf"/>
</dbReference>
<dbReference type="Proteomes" id="UP000722625">
    <property type="component" value="Unassembled WGS sequence"/>
</dbReference>
<gene>
    <name evidence="1" type="ORF">KHA90_09000</name>
</gene>
<accession>A0ABS5PA79</accession>
<sequence length="387" mass="44557">MRKLVFILIIFSIMLSCKSQDSKDNYIGTWLEVQQKNNEFVLVDCGYDGESLKTSNNSILEKGIMEDVDMKIDHIKEDEEGITLFTDKLEKTYYKFLWIDKEKGISKWEIKYSESSKVVKYFVNALNANSIKKIQGTKADCISKEDVGDIINDSLVIDGGNNIILVEDDNCISLKNKKGNLIFERCFDNSIVKIRHTGGRGIPLTIINGQNSMDVDFLSKGNEWISTSITYYKTRSNREEKNSKEIIISLKEFDFNNVVEQFVDVSSKKLTSLDDIKNKEKLKEMDIYKISDILKANPISNENITLYNDAAFNLIEMENFNEARIILLDIVNFSPDRVVAYLNLGDAQWGFDENEDAKKSYQKYISLMKSEGKDLNKIPKRVYERIK</sequence>
<evidence type="ECO:0000313" key="2">
    <source>
        <dbReference type="Proteomes" id="UP000722625"/>
    </source>
</evidence>
<comment type="caution">
    <text evidence="1">The sequence shown here is derived from an EMBL/GenBank/DDBJ whole genome shotgun (WGS) entry which is preliminary data.</text>
</comment>
<reference evidence="1 2" key="1">
    <citation type="journal article" date="2018" name="Int. J. Syst. Evol. Microbiol.">
        <title>Flavobacterium chryseum sp. nov. and Flavobacterium psychroterrae sp. nov., novel environmental bacteria isolated from Antarctica.</title>
        <authorList>
            <person name="Kralova S."/>
            <person name="Svec P."/>
            <person name="Busse H.J."/>
            <person name="Stankova E."/>
            <person name="Vaczi P."/>
            <person name="Sedlacek I."/>
        </authorList>
    </citation>
    <scope>NUCLEOTIDE SEQUENCE [LARGE SCALE GENOMIC DNA]</scope>
    <source>
        <strain evidence="1 2">CCM 8827</strain>
    </source>
</reference>
<evidence type="ECO:0008006" key="3">
    <source>
        <dbReference type="Google" id="ProtNLM"/>
    </source>
</evidence>
<organism evidence="1 2">
    <name type="scientific">Flavobacterium psychroterrae</name>
    <dbReference type="NCBI Taxonomy" id="2133767"/>
    <lineage>
        <taxon>Bacteria</taxon>
        <taxon>Pseudomonadati</taxon>
        <taxon>Bacteroidota</taxon>
        <taxon>Flavobacteriia</taxon>
        <taxon>Flavobacteriales</taxon>
        <taxon>Flavobacteriaceae</taxon>
        <taxon>Flavobacterium</taxon>
    </lineage>
</organism>
<dbReference type="RefSeq" id="WP_213298122.1">
    <property type="nucleotide sequence ID" value="NZ_JAGYVZ010000006.1"/>
</dbReference>
<dbReference type="Gene3D" id="1.25.40.10">
    <property type="entry name" value="Tetratricopeptide repeat domain"/>
    <property type="match status" value="1"/>
</dbReference>
<name>A0ABS5PA79_9FLAO</name>
<dbReference type="SUPFAM" id="SSF48452">
    <property type="entry name" value="TPR-like"/>
    <property type="match status" value="1"/>
</dbReference>
<protein>
    <recommendedName>
        <fullName evidence="3">Tetratricopeptide repeat protein</fullName>
    </recommendedName>
</protein>